<organism evidence="3 4">
    <name type="scientific">Ectothiorhodospira mobilis</name>
    <dbReference type="NCBI Taxonomy" id="195064"/>
    <lineage>
        <taxon>Bacteria</taxon>
        <taxon>Pseudomonadati</taxon>
        <taxon>Pseudomonadota</taxon>
        <taxon>Gammaproteobacteria</taxon>
        <taxon>Chromatiales</taxon>
        <taxon>Ectothiorhodospiraceae</taxon>
        <taxon>Ectothiorhodospira</taxon>
    </lineage>
</organism>
<dbReference type="EMBL" id="FOUO01000013">
    <property type="protein sequence ID" value="SFM59994.1"/>
    <property type="molecule type" value="Genomic_DNA"/>
</dbReference>
<dbReference type="SUPFAM" id="SSF56112">
    <property type="entry name" value="Protein kinase-like (PK-like)"/>
    <property type="match status" value="1"/>
</dbReference>
<proteinExistence type="inferred from homology"/>
<dbReference type="InterPro" id="IPR016477">
    <property type="entry name" value="Fructo-/Ketosamine-3-kinase"/>
</dbReference>
<dbReference type="InterPro" id="IPR011009">
    <property type="entry name" value="Kinase-like_dom_sf"/>
</dbReference>
<evidence type="ECO:0000256" key="1">
    <source>
        <dbReference type="ARBA" id="ARBA00009460"/>
    </source>
</evidence>
<dbReference type="Proteomes" id="UP000199556">
    <property type="component" value="Unassembled WGS sequence"/>
</dbReference>
<keyword evidence="2" id="KW-0808">Transferase</keyword>
<gene>
    <name evidence="3" type="ORF">SAMN05421721_11346</name>
</gene>
<dbReference type="OrthoDB" id="5291879at2"/>
<name>A0A1I4S6S7_ECTMO</name>
<dbReference type="Pfam" id="PF03881">
    <property type="entry name" value="Fructosamin_kin"/>
    <property type="match status" value="1"/>
</dbReference>
<comment type="similarity">
    <text evidence="1 2">Belongs to the fructosamine kinase family.</text>
</comment>
<dbReference type="PANTHER" id="PTHR12149:SF8">
    <property type="entry name" value="PROTEIN-RIBULOSAMINE 3-KINASE"/>
    <property type="match status" value="1"/>
</dbReference>
<dbReference type="STRING" id="195064.SAMN05421721_11346"/>
<dbReference type="PANTHER" id="PTHR12149">
    <property type="entry name" value="FRUCTOSAMINE 3 KINASE-RELATED PROTEIN"/>
    <property type="match status" value="1"/>
</dbReference>
<accession>A0A1I4S6S7</accession>
<dbReference type="Gene3D" id="3.90.1200.10">
    <property type="match status" value="1"/>
</dbReference>
<evidence type="ECO:0000256" key="2">
    <source>
        <dbReference type="PIRNR" id="PIRNR006221"/>
    </source>
</evidence>
<keyword evidence="2 3" id="KW-0418">Kinase</keyword>
<protein>
    <submittedName>
        <fullName evidence="3">Fructosamine-3-kinase</fullName>
    </submittedName>
</protein>
<dbReference type="Gene3D" id="3.30.200.20">
    <property type="entry name" value="Phosphorylase Kinase, domain 1"/>
    <property type="match status" value="1"/>
</dbReference>
<keyword evidence="4" id="KW-1185">Reference proteome</keyword>
<dbReference type="GO" id="GO:0016301">
    <property type="term" value="F:kinase activity"/>
    <property type="evidence" value="ECO:0007669"/>
    <property type="project" value="UniProtKB-UniRule"/>
</dbReference>
<dbReference type="RefSeq" id="WP_090486389.1">
    <property type="nucleotide sequence ID" value="NZ_FOUO01000013.1"/>
</dbReference>
<reference evidence="3 4" key="1">
    <citation type="submission" date="2016-10" db="EMBL/GenBank/DDBJ databases">
        <authorList>
            <person name="de Groot N.N."/>
        </authorList>
    </citation>
    <scope>NUCLEOTIDE SEQUENCE [LARGE SCALE GENOMIC DNA]</scope>
    <source>
        <strain evidence="3 4">DSM 4180</strain>
    </source>
</reference>
<evidence type="ECO:0000313" key="4">
    <source>
        <dbReference type="Proteomes" id="UP000199556"/>
    </source>
</evidence>
<sequence>MTLWQILSEAITQATGSPFTPADRRAAGGGCINEATVLQGTDGRRFFVKLNRPELAEMFAAEAEGLHALREPGAIRVPEPLCHGTAAGRAYLVMEHIPLGGPRDARRFGEQLARLHQCTRERFGWHRDNTIGSTPQINTWESDWVTFWRQHRLGYQLERARRQGGGRGLVQAVEALMEVLPAFFDGYTPRPSLLHGDLWGGNQDADAQGNPVIFDPAVYFGDREADVAMTELFGGFGPDFYAAYDAVWPRDPGYRVRRDLYNLYHLLNHFNLFGGGYAGQSERLARRLLAAARGG</sequence>
<dbReference type="PIRSF" id="PIRSF006221">
    <property type="entry name" value="Ketosamine-3-kinase"/>
    <property type="match status" value="1"/>
</dbReference>
<dbReference type="AlphaFoldDB" id="A0A1I4S6S7"/>
<evidence type="ECO:0000313" key="3">
    <source>
        <dbReference type="EMBL" id="SFM59994.1"/>
    </source>
</evidence>